<feature type="domain" description="NADH:flavin oxidoreductase/NADH oxidase N-terminal" evidence="6">
    <location>
        <begin position="4"/>
        <end position="340"/>
    </location>
</feature>
<dbReference type="OrthoDB" id="9804454at2"/>
<keyword evidence="4" id="KW-0521">NADP</keyword>
<evidence type="ECO:0000259" key="6">
    <source>
        <dbReference type="Pfam" id="PF00724"/>
    </source>
</evidence>
<comment type="cofactor">
    <cofactor evidence="1">
        <name>FMN</name>
        <dbReference type="ChEBI" id="CHEBI:58210"/>
    </cofactor>
</comment>
<dbReference type="GO" id="GO:0010181">
    <property type="term" value="F:FMN binding"/>
    <property type="evidence" value="ECO:0007669"/>
    <property type="project" value="InterPro"/>
</dbReference>
<gene>
    <name evidence="7" type="ORF">EV668_0565</name>
</gene>
<keyword evidence="8" id="KW-1185">Reference proteome</keyword>
<dbReference type="Gene3D" id="3.20.20.70">
    <property type="entry name" value="Aldolase class I"/>
    <property type="match status" value="1"/>
</dbReference>
<dbReference type="InterPro" id="IPR001155">
    <property type="entry name" value="OxRdtase_FMN_N"/>
</dbReference>
<evidence type="ECO:0000256" key="4">
    <source>
        <dbReference type="ARBA" id="ARBA00022857"/>
    </source>
</evidence>
<evidence type="ECO:0000256" key="1">
    <source>
        <dbReference type="ARBA" id="ARBA00001917"/>
    </source>
</evidence>
<dbReference type="SUPFAM" id="SSF51395">
    <property type="entry name" value="FMN-linked oxidoreductases"/>
    <property type="match status" value="1"/>
</dbReference>
<accession>A0A4R7C4K3</accession>
<dbReference type="GO" id="GO:0003959">
    <property type="term" value="F:NADPH dehydrogenase activity"/>
    <property type="evidence" value="ECO:0007669"/>
    <property type="project" value="InterPro"/>
</dbReference>
<dbReference type="AlphaFoldDB" id="A0A4R7C4K3"/>
<keyword evidence="2" id="KW-0285">Flavoprotein</keyword>
<evidence type="ECO:0000313" key="7">
    <source>
        <dbReference type="EMBL" id="TDR93308.1"/>
    </source>
</evidence>
<protein>
    <submittedName>
        <fullName evidence="7">2,4-dienoyl-CoA reductase-like NADH-dependent reductase (Old Yellow Enzyme family)</fullName>
    </submittedName>
</protein>
<dbReference type="CDD" id="cd02932">
    <property type="entry name" value="OYE_YqiM_FMN"/>
    <property type="match status" value="1"/>
</dbReference>
<dbReference type="GO" id="GO:0050661">
    <property type="term" value="F:NADP binding"/>
    <property type="evidence" value="ECO:0007669"/>
    <property type="project" value="InterPro"/>
</dbReference>
<keyword evidence="3" id="KW-0288">FMN</keyword>
<dbReference type="Proteomes" id="UP000295122">
    <property type="component" value="Unassembled WGS sequence"/>
</dbReference>
<evidence type="ECO:0000256" key="2">
    <source>
        <dbReference type="ARBA" id="ARBA00022630"/>
    </source>
</evidence>
<comment type="caution">
    <text evidence="7">The sequence shown here is derived from an EMBL/GenBank/DDBJ whole genome shotgun (WGS) entry which is preliminary data.</text>
</comment>
<dbReference type="InterPro" id="IPR013785">
    <property type="entry name" value="Aldolase_TIM"/>
</dbReference>
<dbReference type="PANTHER" id="PTHR43303:SF4">
    <property type="entry name" value="NADPH DEHYDROGENASE C23G7.10C-RELATED"/>
    <property type="match status" value="1"/>
</dbReference>
<name>A0A4R7C4K3_9HYPH</name>
<evidence type="ECO:0000313" key="8">
    <source>
        <dbReference type="Proteomes" id="UP000295122"/>
    </source>
</evidence>
<proteinExistence type="predicted"/>
<keyword evidence="5" id="KW-0560">Oxidoreductase</keyword>
<evidence type="ECO:0000256" key="5">
    <source>
        <dbReference type="ARBA" id="ARBA00023002"/>
    </source>
</evidence>
<evidence type="ECO:0000256" key="3">
    <source>
        <dbReference type="ARBA" id="ARBA00022643"/>
    </source>
</evidence>
<dbReference type="PANTHER" id="PTHR43303">
    <property type="entry name" value="NADPH DEHYDROGENASE C23G7.10C-RELATED"/>
    <property type="match status" value="1"/>
</dbReference>
<organism evidence="7 8">
    <name type="scientific">Enterovirga rhinocerotis</name>
    <dbReference type="NCBI Taxonomy" id="1339210"/>
    <lineage>
        <taxon>Bacteria</taxon>
        <taxon>Pseudomonadati</taxon>
        <taxon>Pseudomonadota</taxon>
        <taxon>Alphaproteobacteria</taxon>
        <taxon>Hyphomicrobiales</taxon>
        <taxon>Methylobacteriaceae</taxon>
        <taxon>Enterovirga</taxon>
    </lineage>
</organism>
<sequence length="362" mass="39409">MDLLFQPFTLRDLTLPNRIVVSPMAQYSAGNDGHVTDWHLMHYGTFAASGAGLTVLEATAVLPEGRVSPNCLGVWDDAHIAGLKRVVDFFRRPAGGMVGIQLAHAGRKASVAPPWTGVDALTSKDGGWAIWGASDCPYPGREAPIAPSPADLERIADAYVAAVGRADQAGFDLIELHCAHGYFLNNFLSPLSNTRQDEWGGDREGRMRYPLEIFRRLRAAWPAGKPMGVRISATEWVENGWDLEDSVVFSQRLKDLGCDYVALSSGGTSPDQKIAVGPGYQVPFSEEVRRRSGIPTVAVGMLSDPQLANDVLEAGQADLIAIGRGMLFNPRWAWHAAAELQGTMRVPPPYLRCHPSMRNLPR</sequence>
<dbReference type="InterPro" id="IPR044152">
    <property type="entry name" value="YqjM-like"/>
</dbReference>
<dbReference type="RefSeq" id="WP_133768320.1">
    <property type="nucleotide sequence ID" value="NZ_SNZR01000011.1"/>
</dbReference>
<reference evidence="7 8" key="1">
    <citation type="submission" date="2019-03" db="EMBL/GenBank/DDBJ databases">
        <title>Genomic Encyclopedia of Type Strains, Phase IV (KMG-IV): sequencing the most valuable type-strain genomes for metagenomic binning, comparative biology and taxonomic classification.</title>
        <authorList>
            <person name="Goeker M."/>
        </authorList>
    </citation>
    <scope>NUCLEOTIDE SEQUENCE [LARGE SCALE GENOMIC DNA]</scope>
    <source>
        <strain evidence="7 8">DSM 25903</strain>
    </source>
</reference>
<dbReference type="Pfam" id="PF00724">
    <property type="entry name" value="Oxidored_FMN"/>
    <property type="match status" value="1"/>
</dbReference>
<dbReference type="EMBL" id="SNZR01000011">
    <property type="protein sequence ID" value="TDR93308.1"/>
    <property type="molecule type" value="Genomic_DNA"/>
</dbReference>